<evidence type="ECO:0008006" key="3">
    <source>
        <dbReference type="Google" id="ProtNLM"/>
    </source>
</evidence>
<dbReference type="RefSeq" id="WP_395806132.1">
    <property type="nucleotide sequence ID" value="NZ_CP043494.1"/>
</dbReference>
<evidence type="ECO:0000313" key="2">
    <source>
        <dbReference type="Proteomes" id="UP001611383"/>
    </source>
</evidence>
<accession>A0ABY9WZF6</accession>
<proteinExistence type="predicted"/>
<reference evidence="1 2" key="1">
    <citation type="submission" date="2019-08" db="EMBL/GenBank/DDBJ databases">
        <title>Archangium and Cystobacter genomes.</title>
        <authorList>
            <person name="Chen I.-C.K."/>
            <person name="Wielgoss S."/>
        </authorList>
    </citation>
    <scope>NUCLEOTIDE SEQUENCE [LARGE SCALE GENOMIC DNA]</scope>
    <source>
        <strain evidence="1 2">Cbm 6</strain>
    </source>
</reference>
<name>A0ABY9WZF6_9BACT</name>
<protein>
    <recommendedName>
        <fullName evidence="3">Lipoprotein</fullName>
    </recommendedName>
</protein>
<gene>
    <name evidence="1" type="ORF">F0U60_33640</name>
</gene>
<organism evidence="1 2">
    <name type="scientific">Archangium minus</name>
    <dbReference type="NCBI Taxonomy" id="83450"/>
    <lineage>
        <taxon>Bacteria</taxon>
        <taxon>Pseudomonadati</taxon>
        <taxon>Myxococcota</taxon>
        <taxon>Myxococcia</taxon>
        <taxon>Myxococcales</taxon>
        <taxon>Cystobacterineae</taxon>
        <taxon>Archangiaceae</taxon>
        <taxon>Archangium</taxon>
    </lineage>
</organism>
<dbReference type="PROSITE" id="PS51257">
    <property type="entry name" value="PROKAR_LIPOPROTEIN"/>
    <property type="match status" value="1"/>
</dbReference>
<dbReference type="Proteomes" id="UP001611383">
    <property type="component" value="Chromosome"/>
</dbReference>
<evidence type="ECO:0000313" key="1">
    <source>
        <dbReference type="EMBL" id="WNG48518.1"/>
    </source>
</evidence>
<dbReference type="EMBL" id="CP043494">
    <property type="protein sequence ID" value="WNG48518.1"/>
    <property type="molecule type" value="Genomic_DNA"/>
</dbReference>
<sequence>MKRFIVSLMVVAGALLSACTETQEYYQSVGLAGTYDLALVGRMLFVTSADNDELRVLSLADDADERRFVRAPNPLEALSIPVLQRPQALTRDVRYVDGTEDTDTEPDDEVTGSYVYARSSGSTEISVVGAAPTRLSELRRLDTRQLTAHLPDPAARSTGPVTAFAALALPAAEGQAEGGSTLYYATQEVSGARLWQVQLPNPDALNAETPLVAERLDVALPSNVAVSSILVMPRPGELAVSTRTAAGSTIQGKSYVVNLVTKELRDLNFGAQVLQLATHGRVVYKNAQNNDVTLQAGQRIFGVLDASSCSGPSQCTGVLAVDVASGTVAQDVTGYPMLTLSAGSGLPMGLSLSTRTKLGLQGGEPSDRVNPADPSKTTQRDVTVELLGIVPLSNGQVLFFDAARLTPFNVAASWDTANGQTVNTATATAERFNVQGANQGVTGDIYFEGTYGVTRNQTFFLTYEGILPVVPQAREAESSPFVVSSARGPAPDEEVFVQPGDIIVLLPGGEGQQPCADPLQVTAVQETTERGTFVLVPSGPVPTACANYTAFEVRAGGNQRLVLTNSSGAYLDRLGLRDEYSSRGSYFFHPPGYQGQTEATQVYLRVDRVADGMARGDFYRVITDPHFFPYVITVDTVNASDFYNYRLPGPVVHAKVGEEDYAYIVYPSADGILQVDLTDIDAGVANSRGLFSYQ</sequence>
<keyword evidence="2" id="KW-1185">Reference proteome</keyword>